<protein>
    <recommendedName>
        <fullName evidence="3">Fe2OG dioxygenase domain-containing protein</fullName>
    </recommendedName>
</protein>
<feature type="region of interest" description="Disordered" evidence="2">
    <location>
        <begin position="436"/>
        <end position="589"/>
    </location>
</feature>
<dbReference type="Pfam" id="PF13532">
    <property type="entry name" value="2OG-FeII_Oxy_2"/>
    <property type="match status" value="1"/>
</dbReference>
<dbReference type="AlphaFoldDB" id="A0A517KXL7"/>
<dbReference type="EMBL" id="CP042185">
    <property type="protein sequence ID" value="QDS68126.1"/>
    <property type="molecule type" value="Genomic_DNA"/>
</dbReference>
<dbReference type="InterPro" id="IPR037151">
    <property type="entry name" value="AlkB-like_sf"/>
</dbReference>
<sequence length="938" mass="103138">MPRNTTLEQTILEKSKGQKPLKRAQFLIILNLQNDFASPDGKLPCNDLSFVDRIKALVPKFREQVGGIIWVRTEYEADRHVNDGAEGSDTVVLSEKQDVDAIPVPEESPKLSSVSTAQPSGEKKLKKKRSRFSFNIRNMTQSRKDLRDDKALQVETEIPATNSKPPPPEELFLAPNYGYKRICVPGTTGADFVPEIKDIVQPVDTQITTSHYSAAKATNLLVFLQSKFAKEVYICGCISNLSIHATLTDLTGCAFDLRVIEDCLGFRTLQNHEASLNNLLDERMTDVGSIESSRMHEDLDAPTEAEAQPDIVESMNAMKIASAEDKGEAVVSTTAQRPSSSPGLRANKVRMRPRGNPKPPANPQQETPSTTNRDEMTAEDSSQSKAIPRPAERENVIVAVRKNIEAADQNGLERPILPTDASAHILAALGQLSVEDGAEVQSKERCRSKSTSKNLKSKIKEGAVESGSNGSKDFREAPANSAQPTSDSFHSQPEAVRSTISQNTISIKERSITRQVPASSEPLPADPAPRPLVSKPRTPQVILAALRSQRADDEDELQMSEEQIKRSKDTKAQSASKQESDEATSAVEVSGEKLAVANLSDTTREPIPDNFVASNTGAARMAASSEKKVKLKSLANLPTLGPGDRIGEGDSTIRYELLPPSIHDELDESVPLSDTIFTALYHEVQWQKMYHAAGEVPRLVAVQGTISANGDKPIYRHPSDQAPPLLPFTKNVNIIRKEAERIIGHELNHVLIQLYRGGNDFISEHSDKTLDIMPGSKIVNASFGAQRTMRLRTKKSGSESDDSLRQTQRIPMPHNSLFALGLLSNKIWLHGINPDKRLPAERSPEELAYNGKRISLTFRYIGTFLDKEEKLIWGQGAVGRSRDEARSVINGNEAETEKMIQAFSKENREGAGFVWREAYGCGFDVLHFRTKEGSGGGD</sequence>
<dbReference type="Pfam" id="PF00857">
    <property type="entry name" value="Isochorismatase"/>
    <property type="match status" value="1"/>
</dbReference>
<evidence type="ECO:0000256" key="1">
    <source>
        <dbReference type="ARBA" id="ARBA00006336"/>
    </source>
</evidence>
<feature type="compositionally biased region" description="Polar residues" evidence="2">
    <location>
        <begin position="110"/>
        <end position="119"/>
    </location>
</feature>
<dbReference type="PANTHER" id="PTHR31212">
    <property type="entry name" value="ALPHA-KETOGLUTARATE-DEPENDENT DIOXYGENASE ALKB HOMOLOG 3"/>
    <property type="match status" value="1"/>
</dbReference>
<feature type="compositionally biased region" description="Polar residues" evidence="2">
    <location>
        <begin position="331"/>
        <end position="342"/>
    </location>
</feature>
<feature type="region of interest" description="Disordered" evidence="2">
    <location>
        <begin position="323"/>
        <end position="394"/>
    </location>
</feature>
<dbReference type="GO" id="GO:0051213">
    <property type="term" value="F:dioxygenase activity"/>
    <property type="evidence" value="ECO:0007669"/>
    <property type="project" value="InterPro"/>
</dbReference>
<gene>
    <name evidence="4" type="ORF">FKW77_010249</name>
</gene>
<feature type="region of interest" description="Disordered" evidence="2">
    <location>
        <begin position="103"/>
        <end position="128"/>
    </location>
</feature>
<dbReference type="InterPro" id="IPR036380">
    <property type="entry name" value="Isochorismatase-like_sf"/>
</dbReference>
<organism evidence="4 5">
    <name type="scientific">Venturia effusa</name>
    <dbReference type="NCBI Taxonomy" id="50376"/>
    <lineage>
        <taxon>Eukaryota</taxon>
        <taxon>Fungi</taxon>
        <taxon>Dikarya</taxon>
        <taxon>Ascomycota</taxon>
        <taxon>Pezizomycotina</taxon>
        <taxon>Dothideomycetes</taxon>
        <taxon>Pleosporomycetidae</taxon>
        <taxon>Venturiales</taxon>
        <taxon>Venturiaceae</taxon>
        <taxon>Venturia</taxon>
    </lineage>
</organism>
<evidence type="ECO:0000256" key="2">
    <source>
        <dbReference type="SAM" id="MobiDB-lite"/>
    </source>
</evidence>
<keyword evidence="5" id="KW-1185">Reference proteome</keyword>
<dbReference type="Gene3D" id="2.60.120.590">
    <property type="entry name" value="Alpha-ketoglutarate-dependent dioxygenase AlkB-like"/>
    <property type="match status" value="1"/>
</dbReference>
<dbReference type="PANTHER" id="PTHR31212:SF5">
    <property type="entry name" value="ISOCHORISMATASE FAMILY PROTEIN FAMILY (AFU_ORTHOLOGUE AFUA_3G14500)"/>
    <property type="match status" value="1"/>
</dbReference>
<dbReference type="GO" id="GO:0006307">
    <property type="term" value="P:DNA alkylation repair"/>
    <property type="evidence" value="ECO:0007669"/>
    <property type="project" value="InterPro"/>
</dbReference>
<proteinExistence type="inferred from homology"/>
<feature type="domain" description="Fe2OG dioxygenase" evidence="3">
    <location>
        <begin position="746"/>
        <end position="862"/>
    </location>
</feature>
<dbReference type="Gene3D" id="3.40.50.850">
    <property type="entry name" value="Isochorismatase-like"/>
    <property type="match status" value="1"/>
</dbReference>
<dbReference type="OrthoDB" id="445341at2759"/>
<dbReference type="SUPFAM" id="SSF51197">
    <property type="entry name" value="Clavaminate synthase-like"/>
    <property type="match status" value="1"/>
</dbReference>
<accession>A0A517KXL7</accession>
<dbReference type="STRING" id="50376.A0A517KXL7"/>
<evidence type="ECO:0000313" key="5">
    <source>
        <dbReference type="Proteomes" id="UP000316270"/>
    </source>
</evidence>
<feature type="compositionally biased region" description="Basic and acidic residues" evidence="2">
    <location>
        <begin position="562"/>
        <end position="571"/>
    </location>
</feature>
<dbReference type="PROSITE" id="PS51471">
    <property type="entry name" value="FE2OG_OXY"/>
    <property type="match status" value="1"/>
</dbReference>
<evidence type="ECO:0000313" key="4">
    <source>
        <dbReference type="EMBL" id="QDS68126.1"/>
    </source>
</evidence>
<feature type="compositionally biased region" description="Polar residues" evidence="2">
    <location>
        <begin position="480"/>
        <end position="491"/>
    </location>
</feature>
<dbReference type="Proteomes" id="UP000316270">
    <property type="component" value="Chromosome 1"/>
</dbReference>
<name>A0A517KXL7_9PEZI</name>
<reference evidence="4 5" key="1">
    <citation type="submission" date="2019-07" db="EMBL/GenBank/DDBJ databases">
        <title>Finished genome of Venturia effusa.</title>
        <authorList>
            <person name="Young C.A."/>
            <person name="Cox M.P."/>
            <person name="Ganley A.R.D."/>
            <person name="David W.J."/>
        </authorList>
    </citation>
    <scope>NUCLEOTIDE SEQUENCE [LARGE SCALE GENOMIC DNA]</scope>
    <source>
        <strain evidence="5">albino</strain>
    </source>
</reference>
<dbReference type="SUPFAM" id="SSF52499">
    <property type="entry name" value="Isochorismatase-like hydrolases"/>
    <property type="match status" value="1"/>
</dbReference>
<evidence type="ECO:0000259" key="3">
    <source>
        <dbReference type="PROSITE" id="PS51471"/>
    </source>
</evidence>
<dbReference type="InterPro" id="IPR000868">
    <property type="entry name" value="Isochorismatase-like_dom"/>
</dbReference>
<dbReference type="InterPro" id="IPR032854">
    <property type="entry name" value="ALKBH3"/>
</dbReference>
<dbReference type="InterPro" id="IPR005123">
    <property type="entry name" value="Oxoglu/Fe-dep_dioxygenase_dom"/>
</dbReference>
<comment type="similarity">
    <text evidence="1">Belongs to the isochorismatase family.</text>
</comment>
<dbReference type="InterPro" id="IPR027450">
    <property type="entry name" value="AlkB-like"/>
</dbReference>